<dbReference type="Gene3D" id="1.10.357.10">
    <property type="entry name" value="Tetracycline Repressor, domain 2"/>
    <property type="match status" value="1"/>
</dbReference>
<gene>
    <name evidence="6" type="ORF">GCM10023147_40340</name>
</gene>
<feature type="DNA-binding region" description="H-T-H motif" evidence="4">
    <location>
        <begin position="39"/>
        <end position="58"/>
    </location>
</feature>
<dbReference type="EMBL" id="BAABFR010000085">
    <property type="protein sequence ID" value="GAA4401112.1"/>
    <property type="molecule type" value="Genomic_DNA"/>
</dbReference>
<keyword evidence="7" id="KW-1185">Reference proteome</keyword>
<comment type="caution">
    <text evidence="6">The sequence shown here is derived from an EMBL/GenBank/DDBJ whole genome shotgun (WGS) entry which is preliminary data.</text>
</comment>
<accession>A0ABP8K757</accession>
<proteinExistence type="predicted"/>
<evidence type="ECO:0000259" key="5">
    <source>
        <dbReference type="PROSITE" id="PS50977"/>
    </source>
</evidence>
<dbReference type="Proteomes" id="UP001500635">
    <property type="component" value="Unassembled WGS sequence"/>
</dbReference>
<organism evidence="6 7">
    <name type="scientific">Tsukamurella soli</name>
    <dbReference type="NCBI Taxonomy" id="644556"/>
    <lineage>
        <taxon>Bacteria</taxon>
        <taxon>Bacillati</taxon>
        <taxon>Actinomycetota</taxon>
        <taxon>Actinomycetes</taxon>
        <taxon>Mycobacteriales</taxon>
        <taxon>Tsukamurellaceae</taxon>
        <taxon>Tsukamurella</taxon>
    </lineage>
</organism>
<dbReference type="InterPro" id="IPR050109">
    <property type="entry name" value="HTH-type_TetR-like_transc_reg"/>
</dbReference>
<keyword evidence="1" id="KW-0805">Transcription regulation</keyword>
<dbReference type="InterPro" id="IPR023772">
    <property type="entry name" value="DNA-bd_HTH_TetR-type_CS"/>
</dbReference>
<feature type="domain" description="HTH tetR-type" evidence="5">
    <location>
        <begin position="16"/>
        <end position="76"/>
    </location>
</feature>
<evidence type="ECO:0000313" key="6">
    <source>
        <dbReference type="EMBL" id="GAA4401112.1"/>
    </source>
</evidence>
<protein>
    <recommendedName>
        <fullName evidence="5">HTH tetR-type domain-containing protein</fullName>
    </recommendedName>
</protein>
<dbReference type="InterPro" id="IPR001647">
    <property type="entry name" value="HTH_TetR"/>
</dbReference>
<dbReference type="PANTHER" id="PTHR30055">
    <property type="entry name" value="HTH-TYPE TRANSCRIPTIONAL REGULATOR RUTR"/>
    <property type="match status" value="1"/>
</dbReference>
<sequence>MRTDSDDVPNPRRNGAQTRREVQRVALDLFTAQGYEATSLREIAAALGINKASLYYHFPNKEAILRSLTAERGSEVADLLEWLHGQPPAPELLEEAVLRWVESFSPEKLRGIRFLAANPLITTKLYGGEEIGAGLSRFADELANLLPEKSERGTLLLRMSILSINAAVYAAAGTDISDAGIVDAALAGARVLIREATAGRQPSSGSKSGP</sequence>
<dbReference type="PROSITE" id="PS50977">
    <property type="entry name" value="HTH_TETR_2"/>
    <property type="match status" value="1"/>
</dbReference>
<name>A0ABP8K757_9ACTN</name>
<dbReference type="SUPFAM" id="SSF46689">
    <property type="entry name" value="Homeodomain-like"/>
    <property type="match status" value="1"/>
</dbReference>
<dbReference type="Pfam" id="PF00440">
    <property type="entry name" value="TetR_N"/>
    <property type="match status" value="1"/>
</dbReference>
<dbReference type="RefSeq" id="WP_344999421.1">
    <property type="nucleotide sequence ID" value="NZ_BAABFR010000085.1"/>
</dbReference>
<dbReference type="PRINTS" id="PR00455">
    <property type="entry name" value="HTHTETR"/>
</dbReference>
<evidence type="ECO:0000256" key="3">
    <source>
        <dbReference type="ARBA" id="ARBA00023163"/>
    </source>
</evidence>
<keyword evidence="3" id="KW-0804">Transcription</keyword>
<evidence type="ECO:0000313" key="7">
    <source>
        <dbReference type="Proteomes" id="UP001500635"/>
    </source>
</evidence>
<keyword evidence="2 4" id="KW-0238">DNA-binding</keyword>
<reference evidence="7" key="1">
    <citation type="journal article" date="2019" name="Int. J. Syst. Evol. Microbiol.">
        <title>The Global Catalogue of Microorganisms (GCM) 10K type strain sequencing project: providing services to taxonomists for standard genome sequencing and annotation.</title>
        <authorList>
            <consortium name="The Broad Institute Genomics Platform"/>
            <consortium name="The Broad Institute Genome Sequencing Center for Infectious Disease"/>
            <person name="Wu L."/>
            <person name="Ma J."/>
        </authorList>
    </citation>
    <scope>NUCLEOTIDE SEQUENCE [LARGE SCALE GENOMIC DNA]</scope>
    <source>
        <strain evidence="7">JCM 17688</strain>
    </source>
</reference>
<evidence type="ECO:0000256" key="2">
    <source>
        <dbReference type="ARBA" id="ARBA00023125"/>
    </source>
</evidence>
<dbReference type="PROSITE" id="PS01081">
    <property type="entry name" value="HTH_TETR_1"/>
    <property type="match status" value="1"/>
</dbReference>
<dbReference type="PANTHER" id="PTHR30055:SF234">
    <property type="entry name" value="HTH-TYPE TRANSCRIPTIONAL REGULATOR BETI"/>
    <property type="match status" value="1"/>
</dbReference>
<dbReference type="InterPro" id="IPR009057">
    <property type="entry name" value="Homeodomain-like_sf"/>
</dbReference>
<evidence type="ECO:0000256" key="4">
    <source>
        <dbReference type="PROSITE-ProRule" id="PRU00335"/>
    </source>
</evidence>
<evidence type="ECO:0000256" key="1">
    <source>
        <dbReference type="ARBA" id="ARBA00023015"/>
    </source>
</evidence>